<name>A0A0F5ZPM9_STEMA</name>
<comment type="caution">
    <text evidence="1">The sequence shown here is derived from an EMBL/GenBank/DDBJ whole genome shotgun (WGS) entry which is preliminary data.</text>
</comment>
<accession>A0A0F5ZPM9</accession>
<proteinExistence type="predicted"/>
<organism evidence="1 2">
    <name type="scientific">Stenotrophomonas maltophilia</name>
    <name type="common">Pseudomonas maltophilia</name>
    <name type="synonym">Xanthomonas maltophilia</name>
    <dbReference type="NCBI Taxonomy" id="40324"/>
    <lineage>
        <taxon>Bacteria</taxon>
        <taxon>Pseudomonadati</taxon>
        <taxon>Pseudomonadota</taxon>
        <taxon>Gammaproteobacteria</taxon>
        <taxon>Lysobacterales</taxon>
        <taxon>Lysobacteraceae</taxon>
        <taxon>Stenotrophomonas</taxon>
        <taxon>Stenotrophomonas maltophilia group</taxon>
    </lineage>
</organism>
<gene>
    <name evidence="1" type="ORF">VM57_15535</name>
</gene>
<sequence length="124" mass="13967">MGNLMGSVKLEGWLARMFYVSLYRMHQMALYGFFRTALMMLGSKIGRGTEPRLNCTDRPALAWRNGVVREYDSESAIASQATRSPNRRRYTSRHRKVLFCASSSGTARIFEGALTVPSCSDKFG</sequence>
<dbReference type="PATRIC" id="fig|40324.63.peg.5729"/>
<protein>
    <submittedName>
        <fullName evidence="1">Uncharacterized protein</fullName>
    </submittedName>
</protein>
<evidence type="ECO:0000313" key="2">
    <source>
        <dbReference type="Proteomes" id="UP000243478"/>
    </source>
</evidence>
<evidence type="ECO:0000313" key="1">
    <source>
        <dbReference type="EMBL" id="KKD56945.1"/>
    </source>
</evidence>
<dbReference type="AlphaFoldDB" id="A0A0F5ZPM9"/>
<dbReference type="Proteomes" id="UP000243478">
    <property type="component" value="Unassembled WGS sequence"/>
</dbReference>
<dbReference type="EMBL" id="JZRZ01000025">
    <property type="protein sequence ID" value="KKD56945.1"/>
    <property type="molecule type" value="Genomic_DNA"/>
</dbReference>
<reference evidence="1 2" key="1">
    <citation type="submission" date="2015-03" db="EMBL/GenBank/DDBJ databases">
        <title>Draft genome of Stenotrophomonas maltophila isolated from urine specimen.</title>
        <authorList>
            <person name="Murugan N."/>
            <person name="Malathi J."/>
            <person name="Umashankar V."/>
            <person name="Madhavan H."/>
        </authorList>
    </citation>
    <scope>NUCLEOTIDE SEQUENCE [LARGE SCALE GENOMIC DNA]</scope>
    <source>
        <strain evidence="1 2">JMNMN1</strain>
    </source>
</reference>